<evidence type="ECO:0000256" key="3">
    <source>
        <dbReference type="ARBA" id="ARBA00022989"/>
    </source>
</evidence>
<name>A0A558DNU2_9PSEU</name>
<evidence type="ECO:0000259" key="6">
    <source>
        <dbReference type="PROSITE" id="PS50850"/>
    </source>
</evidence>
<dbReference type="Gene3D" id="1.20.1250.20">
    <property type="entry name" value="MFS general substrate transporter like domains"/>
    <property type="match status" value="1"/>
</dbReference>
<reference evidence="7 8" key="2">
    <citation type="submission" date="2019-08" db="EMBL/GenBank/DDBJ databases">
        <title>Amycolatopsis acidicola sp. nov., isolated from peat swamp forest soil.</title>
        <authorList>
            <person name="Srisuk N."/>
        </authorList>
    </citation>
    <scope>NUCLEOTIDE SEQUENCE [LARGE SCALE GENOMIC DNA]</scope>
    <source>
        <strain evidence="7 8">TBRC 6029</strain>
    </source>
</reference>
<dbReference type="GO" id="GO:0022857">
    <property type="term" value="F:transmembrane transporter activity"/>
    <property type="evidence" value="ECO:0007669"/>
    <property type="project" value="InterPro"/>
</dbReference>
<feature type="transmembrane region" description="Helical" evidence="5">
    <location>
        <begin position="241"/>
        <end position="264"/>
    </location>
</feature>
<dbReference type="AlphaFoldDB" id="A0A558DNU2"/>
<feature type="domain" description="Major facilitator superfamily (MFS) profile" evidence="6">
    <location>
        <begin position="10"/>
        <end position="387"/>
    </location>
</feature>
<comment type="caution">
    <text evidence="7">The sequence shown here is derived from an EMBL/GenBank/DDBJ whole genome shotgun (WGS) entry which is preliminary data.</text>
</comment>
<dbReference type="SUPFAM" id="SSF103473">
    <property type="entry name" value="MFS general substrate transporter"/>
    <property type="match status" value="1"/>
</dbReference>
<reference evidence="7 8" key="1">
    <citation type="submission" date="2019-07" db="EMBL/GenBank/DDBJ databases">
        <authorList>
            <person name="Duangmal K."/>
            <person name="Teo W.F.A."/>
        </authorList>
    </citation>
    <scope>NUCLEOTIDE SEQUENCE [LARGE SCALE GENOMIC DNA]</scope>
    <source>
        <strain evidence="7 8">TBRC 6029</strain>
    </source>
</reference>
<dbReference type="Proteomes" id="UP000320011">
    <property type="component" value="Unassembled WGS sequence"/>
</dbReference>
<dbReference type="GO" id="GO:0005886">
    <property type="term" value="C:plasma membrane"/>
    <property type="evidence" value="ECO:0007669"/>
    <property type="project" value="UniProtKB-SubCell"/>
</dbReference>
<evidence type="ECO:0000313" key="8">
    <source>
        <dbReference type="Proteomes" id="UP000320011"/>
    </source>
</evidence>
<feature type="transmembrane region" description="Helical" evidence="5">
    <location>
        <begin position="201"/>
        <end position="229"/>
    </location>
</feature>
<protein>
    <submittedName>
        <fullName evidence="7">MFS transporter</fullName>
    </submittedName>
</protein>
<keyword evidence="3 5" id="KW-1133">Transmembrane helix</keyword>
<feature type="transmembrane region" description="Helical" evidence="5">
    <location>
        <begin position="51"/>
        <end position="68"/>
    </location>
</feature>
<accession>A0A558DNU2</accession>
<dbReference type="CDD" id="cd17324">
    <property type="entry name" value="MFS_NepI_like"/>
    <property type="match status" value="1"/>
</dbReference>
<evidence type="ECO:0000313" key="7">
    <source>
        <dbReference type="EMBL" id="TVT62623.1"/>
    </source>
</evidence>
<feature type="transmembrane region" description="Helical" evidence="5">
    <location>
        <begin position="364"/>
        <end position="385"/>
    </location>
</feature>
<gene>
    <name evidence="7" type="ORF">FNH05_00750</name>
</gene>
<proteinExistence type="predicted"/>
<feature type="transmembrane region" description="Helical" evidence="5">
    <location>
        <begin position="162"/>
        <end position="180"/>
    </location>
</feature>
<keyword evidence="2 5" id="KW-0812">Transmembrane</keyword>
<evidence type="ECO:0000256" key="4">
    <source>
        <dbReference type="ARBA" id="ARBA00023136"/>
    </source>
</evidence>
<dbReference type="Pfam" id="PF07690">
    <property type="entry name" value="MFS_1"/>
    <property type="match status" value="2"/>
</dbReference>
<dbReference type="InterPro" id="IPR011701">
    <property type="entry name" value="MFS"/>
</dbReference>
<dbReference type="PANTHER" id="PTHR42910:SF1">
    <property type="entry name" value="MAJOR FACILITATOR SUPERFAMILY (MFS) PROFILE DOMAIN-CONTAINING PROTEIN"/>
    <property type="match status" value="1"/>
</dbReference>
<keyword evidence="8" id="KW-1185">Reference proteome</keyword>
<comment type="subcellular location">
    <subcellularLocation>
        <location evidence="1">Cell membrane</location>
        <topology evidence="1">Multi-pass membrane protein</topology>
    </subcellularLocation>
</comment>
<dbReference type="PANTHER" id="PTHR42910">
    <property type="entry name" value="TRANSPORTER SCO4007-RELATED"/>
    <property type="match status" value="1"/>
</dbReference>
<feature type="transmembrane region" description="Helical" evidence="5">
    <location>
        <begin position="132"/>
        <end position="150"/>
    </location>
</feature>
<sequence>MTAPAPTRCITALLTVTCAVTSSNIYLLQPLLGQVAHDFGASQTDAGRCATLIQVGYAAGILLLVPLGDRVNRRPLILTMMTLTTIALVCVAVSPTITWLAVAATALGFLTPIPQVVLPLGVALAGHQPGRIVGTLQAGLLVGLLASRSYAGLLGQFASWRLVYWCSAALMIFTTVALKAKLPSMPGADTALRYPALLRSLSVMLFGNVRVAGVCLSGALIGCAFGAFWNTLSFVLAGEFGFGPAVIGLFGLVAATSATTSPLAGRLADRWGVRRSQLMLICTVATGWIVLLINPHAVGSFVAGTVLLDVGVWGNQVVNQATLFQSDPAIHNRLNTLYFVTRFLGIAAGSALGIQLWSVAGWPAVATGGLLAALLALPIALFAAGTRGTGGDLDRGGHERGDQRPTILLVPGEHEAAGRCVGHRDAGQAGRDRLDQ</sequence>
<dbReference type="EMBL" id="VJWX01000003">
    <property type="protein sequence ID" value="TVT62623.1"/>
    <property type="molecule type" value="Genomic_DNA"/>
</dbReference>
<keyword evidence="4 5" id="KW-0472">Membrane</keyword>
<dbReference type="PROSITE" id="PS50850">
    <property type="entry name" value="MFS"/>
    <property type="match status" value="1"/>
</dbReference>
<dbReference type="InterPro" id="IPR036259">
    <property type="entry name" value="MFS_trans_sf"/>
</dbReference>
<feature type="transmembrane region" description="Helical" evidence="5">
    <location>
        <begin position="339"/>
        <end position="358"/>
    </location>
</feature>
<feature type="transmembrane region" description="Helical" evidence="5">
    <location>
        <begin position="276"/>
        <end position="293"/>
    </location>
</feature>
<dbReference type="InterPro" id="IPR020846">
    <property type="entry name" value="MFS_dom"/>
</dbReference>
<dbReference type="OrthoDB" id="9815356at2"/>
<organism evidence="7 8">
    <name type="scientific">Amycolatopsis rhizosphaerae</name>
    <dbReference type="NCBI Taxonomy" id="2053003"/>
    <lineage>
        <taxon>Bacteria</taxon>
        <taxon>Bacillati</taxon>
        <taxon>Actinomycetota</taxon>
        <taxon>Actinomycetes</taxon>
        <taxon>Pseudonocardiales</taxon>
        <taxon>Pseudonocardiaceae</taxon>
        <taxon>Amycolatopsis</taxon>
    </lineage>
</organism>
<evidence type="ECO:0000256" key="5">
    <source>
        <dbReference type="SAM" id="Phobius"/>
    </source>
</evidence>
<evidence type="ECO:0000256" key="1">
    <source>
        <dbReference type="ARBA" id="ARBA00004651"/>
    </source>
</evidence>
<evidence type="ECO:0000256" key="2">
    <source>
        <dbReference type="ARBA" id="ARBA00022692"/>
    </source>
</evidence>